<sequence length="86" mass="9935">MANKLIQNERFSFLDPEKLASHYDSIEFTKIEKNHDGSIIYRCCKCSLTFNVQNDMVLREPKGEHKSIDCIVILPVQIGCIKAYEN</sequence>
<accession>A0A814BLW6</accession>
<evidence type="ECO:0008006" key="3">
    <source>
        <dbReference type="Google" id="ProtNLM"/>
    </source>
</evidence>
<dbReference type="Proteomes" id="UP000663879">
    <property type="component" value="Unassembled WGS sequence"/>
</dbReference>
<gene>
    <name evidence="1" type="ORF">OXX778_LOCUS12914</name>
</gene>
<reference evidence="1" key="1">
    <citation type="submission" date="2021-02" db="EMBL/GenBank/DDBJ databases">
        <authorList>
            <person name="Nowell W R."/>
        </authorList>
    </citation>
    <scope>NUCLEOTIDE SEQUENCE</scope>
    <source>
        <strain evidence="1">Ploen Becks lab</strain>
    </source>
</reference>
<keyword evidence="2" id="KW-1185">Reference proteome</keyword>
<comment type="caution">
    <text evidence="1">The sequence shown here is derived from an EMBL/GenBank/DDBJ whole genome shotgun (WGS) entry which is preliminary data.</text>
</comment>
<dbReference type="EMBL" id="CAJNOC010002407">
    <property type="protein sequence ID" value="CAF0931156.1"/>
    <property type="molecule type" value="Genomic_DNA"/>
</dbReference>
<protein>
    <recommendedName>
        <fullName evidence="3">C2H2-type domain-containing protein</fullName>
    </recommendedName>
</protein>
<evidence type="ECO:0000313" key="2">
    <source>
        <dbReference type="Proteomes" id="UP000663879"/>
    </source>
</evidence>
<name>A0A814BLW6_9BILA</name>
<evidence type="ECO:0000313" key="1">
    <source>
        <dbReference type="EMBL" id="CAF0931156.1"/>
    </source>
</evidence>
<organism evidence="1 2">
    <name type="scientific">Brachionus calyciflorus</name>
    <dbReference type="NCBI Taxonomy" id="104777"/>
    <lineage>
        <taxon>Eukaryota</taxon>
        <taxon>Metazoa</taxon>
        <taxon>Spiralia</taxon>
        <taxon>Gnathifera</taxon>
        <taxon>Rotifera</taxon>
        <taxon>Eurotatoria</taxon>
        <taxon>Monogononta</taxon>
        <taxon>Pseudotrocha</taxon>
        <taxon>Ploima</taxon>
        <taxon>Brachionidae</taxon>
        <taxon>Brachionus</taxon>
    </lineage>
</organism>
<dbReference type="AlphaFoldDB" id="A0A814BLW6"/>
<proteinExistence type="predicted"/>